<proteinExistence type="inferred from homology"/>
<dbReference type="InterPro" id="IPR004217">
    <property type="entry name" value="Tim10-like"/>
</dbReference>
<gene>
    <name evidence="12" type="primary">TIMM10</name>
    <name evidence="12" type="ORF">F1559_003022</name>
</gene>
<evidence type="ECO:0000256" key="5">
    <source>
        <dbReference type="ARBA" id="ARBA00022833"/>
    </source>
</evidence>
<reference evidence="12 13" key="1">
    <citation type="journal article" date="2020" name="J. Phycol.">
        <title>Comparative genome analysis reveals Cyanidiococcus gen. nov., a new extremophilic red algal genus sister to Cyanidioschyzon (Cyanidioschyzonaceae, Rhodophyta).</title>
        <authorList>
            <person name="Liu S.-L."/>
            <person name="Chiang Y.-R."/>
            <person name="Yoon H.S."/>
            <person name="Fu H.-Y."/>
        </authorList>
    </citation>
    <scope>NUCLEOTIDE SEQUENCE [LARGE SCALE GENOMIC DNA]</scope>
    <source>
        <strain evidence="12 13">THAL066</strain>
    </source>
</reference>
<evidence type="ECO:0000256" key="2">
    <source>
        <dbReference type="ARBA" id="ARBA00006720"/>
    </source>
</evidence>
<evidence type="ECO:0000313" key="13">
    <source>
        <dbReference type="Proteomes" id="UP000530660"/>
    </source>
</evidence>
<keyword evidence="9" id="KW-1015">Disulfide bond</keyword>
<comment type="caution">
    <text evidence="12">The sequence shown here is derived from an EMBL/GenBank/DDBJ whole genome shotgun (WGS) entry which is preliminary data.</text>
</comment>
<feature type="domain" description="Tim10-like" evidence="11">
    <location>
        <begin position="79"/>
        <end position="136"/>
    </location>
</feature>
<dbReference type="GO" id="GO:0045039">
    <property type="term" value="P:protein insertion into mitochondrial inner membrane"/>
    <property type="evidence" value="ECO:0007669"/>
    <property type="project" value="TreeGrafter"/>
</dbReference>
<evidence type="ECO:0000313" key="12">
    <source>
        <dbReference type="EMBL" id="KAF6000928.1"/>
    </source>
</evidence>
<dbReference type="PANTHER" id="PTHR11038">
    <property type="entry name" value="MITOCHONDRIAL IMPORT INNER MEMBRANE TRANSLOCASE SUBUNIT TIM10"/>
    <property type="match status" value="1"/>
</dbReference>
<comment type="similarity">
    <text evidence="2">Belongs to the small Tim family.</text>
</comment>
<evidence type="ECO:0000259" key="11">
    <source>
        <dbReference type="Pfam" id="PF02953"/>
    </source>
</evidence>
<evidence type="ECO:0000256" key="1">
    <source>
        <dbReference type="ARBA" id="ARBA00004173"/>
    </source>
</evidence>
<dbReference type="PANTHER" id="PTHR11038:SF16">
    <property type="entry name" value="MITOCHONDRIAL IMPORT INNER MEMBRANE TRANSLOCASE SUBUNIT TIM10"/>
    <property type="match status" value="1"/>
</dbReference>
<keyword evidence="5" id="KW-0862">Zinc</keyword>
<comment type="subcellular location">
    <subcellularLocation>
        <location evidence="1">Mitochondrion</location>
    </subcellularLocation>
</comment>
<evidence type="ECO:0000256" key="10">
    <source>
        <dbReference type="SAM" id="MobiDB-lite"/>
    </source>
</evidence>
<keyword evidence="7" id="KW-0811">Translocation</keyword>
<feature type="region of interest" description="Disordered" evidence="10">
    <location>
        <begin position="1"/>
        <end position="24"/>
    </location>
</feature>
<dbReference type="AlphaFoldDB" id="A0A7J7ID20"/>
<evidence type="ECO:0000256" key="8">
    <source>
        <dbReference type="ARBA" id="ARBA00023128"/>
    </source>
</evidence>
<accession>A0A7J7ID20</accession>
<evidence type="ECO:0000256" key="7">
    <source>
        <dbReference type="ARBA" id="ARBA00023010"/>
    </source>
</evidence>
<keyword evidence="4" id="KW-0479">Metal-binding</keyword>
<evidence type="ECO:0000256" key="9">
    <source>
        <dbReference type="ARBA" id="ARBA00023157"/>
    </source>
</evidence>
<feature type="compositionally biased region" description="Basic and acidic residues" evidence="10">
    <location>
        <begin position="1"/>
        <end position="22"/>
    </location>
</feature>
<evidence type="ECO:0000256" key="6">
    <source>
        <dbReference type="ARBA" id="ARBA00022927"/>
    </source>
</evidence>
<keyword evidence="6" id="KW-0653">Protein transport</keyword>
<dbReference type="OrthoDB" id="274922at2759"/>
<keyword evidence="8" id="KW-0496">Mitochondrion</keyword>
<dbReference type="InterPro" id="IPR035427">
    <property type="entry name" value="Tim10-like_dom_sf"/>
</dbReference>
<dbReference type="Gene3D" id="1.10.287.810">
    <property type="entry name" value="Mitochondrial import inner membrane translocase subunit tim13 like domains"/>
    <property type="match status" value="1"/>
</dbReference>
<protein>
    <submittedName>
        <fullName evidence="12">Mitochondrial import inner membrane, translocase subunit</fullName>
    </submittedName>
</protein>
<dbReference type="SUPFAM" id="SSF144122">
    <property type="entry name" value="Tim10-like"/>
    <property type="match status" value="1"/>
</dbReference>
<dbReference type="GO" id="GO:0015031">
    <property type="term" value="P:protein transport"/>
    <property type="evidence" value="ECO:0007669"/>
    <property type="project" value="UniProtKB-KW"/>
</dbReference>
<dbReference type="GO" id="GO:0005743">
    <property type="term" value="C:mitochondrial inner membrane"/>
    <property type="evidence" value="ECO:0007669"/>
    <property type="project" value="TreeGrafter"/>
</dbReference>
<keyword evidence="13" id="KW-1185">Reference proteome</keyword>
<keyword evidence="3" id="KW-0813">Transport</keyword>
<sequence>MDVDDTHHGDGDLHLDKTRDGGEGPTRLADQLAKIGVDAFDLDGHALRSASLWPVLVLGMDPMSSAIAAGVHPVDLARREMSFYADLFQKMTDSCFRKCVTRYHDAELQTGEGVCVDRCVFKYMGAVQRIGELLQEGQPAPSMGGSAASVPR</sequence>
<dbReference type="GO" id="GO:0046872">
    <property type="term" value="F:metal ion binding"/>
    <property type="evidence" value="ECO:0007669"/>
    <property type="project" value="UniProtKB-KW"/>
</dbReference>
<dbReference type="Proteomes" id="UP000530660">
    <property type="component" value="Unassembled WGS sequence"/>
</dbReference>
<evidence type="ECO:0000256" key="4">
    <source>
        <dbReference type="ARBA" id="ARBA00022723"/>
    </source>
</evidence>
<organism evidence="12 13">
    <name type="scientific">Cyanidiococcus yangmingshanensis</name>
    <dbReference type="NCBI Taxonomy" id="2690220"/>
    <lineage>
        <taxon>Eukaryota</taxon>
        <taxon>Rhodophyta</taxon>
        <taxon>Bangiophyceae</taxon>
        <taxon>Cyanidiales</taxon>
        <taxon>Cyanidiaceae</taxon>
        <taxon>Cyanidiococcus</taxon>
    </lineage>
</organism>
<evidence type="ECO:0000256" key="3">
    <source>
        <dbReference type="ARBA" id="ARBA00022448"/>
    </source>
</evidence>
<dbReference type="Pfam" id="PF02953">
    <property type="entry name" value="zf-Tim10_DDP"/>
    <property type="match status" value="1"/>
</dbReference>
<dbReference type="EMBL" id="VWRR01000017">
    <property type="protein sequence ID" value="KAF6000928.1"/>
    <property type="molecule type" value="Genomic_DNA"/>
</dbReference>
<name>A0A7J7ID20_9RHOD</name>